<organism evidence="2 3">
    <name type="scientific">Hyphomonas beringensis</name>
    <dbReference type="NCBI Taxonomy" id="1280946"/>
    <lineage>
        <taxon>Bacteria</taxon>
        <taxon>Pseudomonadati</taxon>
        <taxon>Pseudomonadota</taxon>
        <taxon>Alphaproteobacteria</taxon>
        <taxon>Hyphomonadales</taxon>
        <taxon>Hyphomonadaceae</taxon>
        <taxon>Hyphomonas</taxon>
    </lineage>
</organism>
<dbReference type="OrthoDB" id="3233388at2"/>
<dbReference type="EMBL" id="AWFF01000043">
    <property type="protein sequence ID" value="KCZ54023.1"/>
    <property type="molecule type" value="Genomic_DNA"/>
</dbReference>
<dbReference type="InterPro" id="IPR009241">
    <property type="entry name" value="HigB-like"/>
</dbReference>
<keyword evidence="3" id="KW-1185">Reference proteome</keyword>
<protein>
    <recommendedName>
        <fullName evidence="4">Toxin RelE</fullName>
    </recommendedName>
</protein>
<dbReference type="Proteomes" id="UP000027037">
    <property type="component" value="Unassembled WGS sequence"/>
</dbReference>
<gene>
    <name evidence="2" type="ORF">HY29_02845</name>
</gene>
<proteinExistence type="predicted"/>
<evidence type="ECO:0000256" key="1">
    <source>
        <dbReference type="SAM" id="MobiDB-lite"/>
    </source>
</evidence>
<evidence type="ECO:0008006" key="4">
    <source>
        <dbReference type="Google" id="ProtNLM"/>
    </source>
</evidence>
<reference evidence="2 3" key="1">
    <citation type="journal article" date="2014" name="Antonie Van Leeuwenhoek">
        <title>Hyphomonas beringensis sp. nov. and Hyphomonas chukchiensis sp. nov., isolated from surface seawater of the Bering Sea and Chukchi Sea.</title>
        <authorList>
            <person name="Li C."/>
            <person name="Lai Q."/>
            <person name="Li G."/>
            <person name="Dong C."/>
            <person name="Wang J."/>
            <person name="Liao Y."/>
            <person name="Shao Z."/>
        </authorList>
    </citation>
    <scope>NUCLEOTIDE SEQUENCE [LARGE SCALE GENOMIC DNA]</scope>
    <source>
        <strain evidence="2 3">25B14_1</strain>
    </source>
</reference>
<dbReference type="Pfam" id="PF05973">
    <property type="entry name" value="Gp49"/>
    <property type="match status" value="1"/>
</dbReference>
<feature type="region of interest" description="Disordered" evidence="1">
    <location>
        <begin position="88"/>
        <end position="115"/>
    </location>
</feature>
<accession>A0A062U8F9</accession>
<comment type="caution">
    <text evidence="2">The sequence shown here is derived from an EMBL/GenBank/DDBJ whole genome shotgun (WGS) entry which is preliminary data.</text>
</comment>
<evidence type="ECO:0000313" key="2">
    <source>
        <dbReference type="EMBL" id="KCZ54023.1"/>
    </source>
</evidence>
<name>A0A062U8F9_9PROT</name>
<dbReference type="AlphaFoldDB" id="A0A062U8F9"/>
<dbReference type="eggNOG" id="COG4679">
    <property type="taxonomic scope" value="Bacteria"/>
</dbReference>
<dbReference type="RefSeq" id="WP_051601419.1">
    <property type="nucleotide sequence ID" value="NZ_AWFF01000043.1"/>
</dbReference>
<evidence type="ECO:0000313" key="3">
    <source>
        <dbReference type="Proteomes" id="UP000027037"/>
    </source>
</evidence>
<dbReference type="PATRIC" id="fig|1280946.3.peg.2195"/>
<feature type="compositionally biased region" description="Polar residues" evidence="1">
    <location>
        <begin position="104"/>
        <end position="115"/>
    </location>
</feature>
<sequence length="115" mass="13177">MSVALKQFGNVVDEFLAELEAGAEARSRRLMKLLEEKGGAMRTDSKPLGDGLFELKIKHKKREYRLLYFFHDEAAVFVNCFEKKTRKTPKRELDNAKARMTAITKGTQTTNDTIH</sequence>